<sequence length="995" mass="112490">MKGHFSKLHYSPGLRSIIISIFLSTISLPGRPLVQSEIGLRNFEIKKHDINNVELCISNFGKFGQTQSYSAGGWWPRGSEHNYIFGAGPCFGTIDRGSGDTLVSVGYNPIDGTSEFAPGIKDMDPNDPLAVIYIFPELWPPPEATYSMAPQQSLSHQDSWCAYNDLDINYHSPGNTWPIGLEVYQTVYAWSLEYSQNMIFIKYEFKNVSGGPLKNCYIGINADNDIGEEYPEANDRIAGIVKKLFIIDGDSLQIDNLVYQWQDEAEASWTEFPGVIGFDYLQTPWDLVKDADKDSDGILDQYEKDSAYYCTNLPDSMWDVDFDALPDWRDPSEIPQLGMTAFKRFYTGFNEPWRDANRYLCLAGYNYKTGVYEPWDTAASPPDDQRYLQCTGPFDLEEDSIVVIIIAITFADWYNIYLSPDSAIVQVDDKAQFLFDKNWLLPNPPPPPNLQCIPGDAQVTLIWDNVAETTPDPYYEIVSHPGTSLYNPFYKKYDFEGYRVWKSRTGEIGDWCLLAQYDLTNGITFEDSTEVESLRIKATDVGLRHIYIDQDVRNGFEYTYAVTAFDYNYLKQDTIDSLGNPIQIPEPVWYETGKFLHTAVPRREPANFIAGSCSVTVLSGNPLLSEDLEYEIVYPLAMKDTTLFAEFASIKYDSSSQKAVYTFYYRNEGKNIRDSIHIYSANQNTLFDYVTIPLYGVALDLSIRRDSLPTDESIFERIEVVSGAYPESLLTPSLPGPWASYFAFWSYRGNDYEVHWISTTGRDTANSVIVIDAMSRDTIFYSPYNPESSHEYDSLADGWCFLSLLGVSDTLVLYGAPAAVYNTKYLYINGGLVGLKKGGFLQPGDILPRSGELWYVYADTSFHPAPANACFEVNLTSAYFDTLTSRQLNVKVVPNPFLVYNEWSTSLDAPKIRFINLPSECTIRIFTLNGELIKTLRHHHTAMSSETGESVKGGVGGDEWWNLISETNHEVASGIYIFHIDSDIGEQVGKFVVIR</sequence>
<reference evidence="1" key="1">
    <citation type="journal article" date="2020" name="mSystems">
        <title>Genome- and Community-Level Interaction Insights into Carbon Utilization and Element Cycling Functions of Hydrothermarchaeota in Hydrothermal Sediment.</title>
        <authorList>
            <person name="Zhou Z."/>
            <person name="Liu Y."/>
            <person name="Xu W."/>
            <person name="Pan J."/>
            <person name="Luo Z.H."/>
            <person name="Li M."/>
        </authorList>
    </citation>
    <scope>NUCLEOTIDE SEQUENCE</scope>
    <source>
        <strain evidence="1">HyVt-388</strain>
    </source>
</reference>
<accession>A0A9C9EME1</accession>
<comment type="caution">
    <text evidence="1">The sequence shown here is derived from an EMBL/GenBank/DDBJ whole genome shotgun (WGS) entry which is preliminary data.</text>
</comment>
<evidence type="ECO:0000313" key="2">
    <source>
        <dbReference type="Proteomes" id="UP000885826"/>
    </source>
</evidence>
<dbReference type="InterPro" id="IPR013783">
    <property type="entry name" value="Ig-like_fold"/>
</dbReference>
<dbReference type="AlphaFoldDB" id="A0A9C9EME1"/>
<evidence type="ECO:0008006" key="3">
    <source>
        <dbReference type="Google" id="ProtNLM"/>
    </source>
</evidence>
<dbReference type="EMBL" id="DRIG01000057">
    <property type="protein sequence ID" value="HEC78525.1"/>
    <property type="molecule type" value="Genomic_DNA"/>
</dbReference>
<dbReference type="Gene3D" id="2.60.40.10">
    <property type="entry name" value="Immunoglobulins"/>
    <property type="match status" value="1"/>
</dbReference>
<organism evidence="1 2">
    <name type="scientific">candidate division WOR-3 bacterium</name>
    <dbReference type="NCBI Taxonomy" id="2052148"/>
    <lineage>
        <taxon>Bacteria</taxon>
        <taxon>Bacteria division WOR-3</taxon>
    </lineage>
</organism>
<proteinExistence type="predicted"/>
<evidence type="ECO:0000313" key="1">
    <source>
        <dbReference type="EMBL" id="HEC78525.1"/>
    </source>
</evidence>
<gene>
    <name evidence="1" type="ORF">ENI34_05200</name>
</gene>
<dbReference type="Proteomes" id="UP000885826">
    <property type="component" value="Unassembled WGS sequence"/>
</dbReference>
<name>A0A9C9EME1_UNCW3</name>
<protein>
    <recommendedName>
        <fullName evidence="3">T9SS type A sorting domain-containing protein</fullName>
    </recommendedName>
</protein>